<reference evidence="1" key="2">
    <citation type="submission" date="2013-04" db="UniProtKB">
        <authorList>
            <consortium name="EnsemblPlants"/>
        </authorList>
    </citation>
    <scope>IDENTIFICATION</scope>
</reference>
<proteinExistence type="predicted"/>
<organism evidence="1">
    <name type="scientific">Oryza brachyantha</name>
    <name type="common">malo sina</name>
    <dbReference type="NCBI Taxonomy" id="4533"/>
    <lineage>
        <taxon>Eukaryota</taxon>
        <taxon>Viridiplantae</taxon>
        <taxon>Streptophyta</taxon>
        <taxon>Embryophyta</taxon>
        <taxon>Tracheophyta</taxon>
        <taxon>Spermatophyta</taxon>
        <taxon>Magnoliopsida</taxon>
        <taxon>Liliopsida</taxon>
        <taxon>Poales</taxon>
        <taxon>Poaceae</taxon>
        <taxon>BOP clade</taxon>
        <taxon>Oryzoideae</taxon>
        <taxon>Oryzeae</taxon>
        <taxon>Oryzinae</taxon>
        <taxon>Oryza</taxon>
    </lineage>
</organism>
<accession>J3M416</accession>
<dbReference type="HOGENOM" id="CLU_2964580_0_0_1"/>
<sequence>MVDGAALDSLLGHVLERVCGAWVGSRWLQLHRTVMSARRETTAVIIKWYLIDKSSDELM</sequence>
<keyword evidence="2" id="KW-1185">Reference proteome</keyword>
<dbReference type="Gramene" id="OB05G13400.1">
    <property type="protein sequence ID" value="OB05G13400.1"/>
    <property type="gene ID" value="OB05G13400"/>
</dbReference>
<evidence type="ECO:0000313" key="1">
    <source>
        <dbReference type="EnsemblPlants" id="OB05G13400.1"/>
    </source>
</evidence>
<evidence type="ECO:0000313" key="2">
    <source>
        <dbReference type="Proteomes" id="UP000006038"/>
    </source>
</evidence>
<reference evidence="1" key="1">
    <citation type="journal article" date="2013" name="Nat. Commun.">
        <title>Whole-genome sequencing of Oryza brachyantha reveals mechanisms underlying Oryza genome evolution.</title>
        <authorList>
            <person name="Chen J."/>
            <person name="Huang Q."/>
            <person name="Gao D."/>
            <person name="Wang J."/>
            <person name="Lang Y."/>
            <person name="Liu T."/>
            <person name="Li B."/>
            <person name="Bai Z."/>
            <person name="Luis Goicoechea J."/>
            <person name="Liang C."/>
            <person name="Chen C."/>
            <person name="Zhang W."/>
            <person name="Sun S."/>
            <person name="Liao Y."/>
            <person name="Zhang X."/>
            <person name="Yang L."/>
            <person name="Song C."/>
            <person name="Wang M."/>
            <person name="Shi J."/>
            <person name="Liu G."/>
            <person name="Liu J."/>
            <person name="Zhou H."/>
            <person name="Zhou W."/>
            <person name="Yu Q."/>
            <person name="An N."/>
            <person name="Chen Y."/>
            <person name="Cai Q."/>
            <person name="Wang B."/>
            <person name="Liu B."/>
            <person name="Min J."/>
            <person name="Huang Y."/>
            <person name="Wu H."/>
            <person name="Li Z."/>
            <person name="Zhang Y."/>
            <person name="Yin Y."/>
            <person name="Song W."/>
            <person name="Jiang J."/>
            <person name="Jackson S.A."/>
            <person name="Wing R.A."/>
            <person name="Wang J."/>
            <person name="Chen M."/>
        </authorList>
    </citation>
    <scope>NUCLEOTIDE SEQUENCE [LARGE SCALE GENOMIC DNA]</scope>
    <source>
        <strain evidence="1">cv. IRGC 101232</strain>
    </source>
</reference>
<dbReference type="AlphaFoldDB" id="J3M416"/>
<protein>
    <submittedName>
        <fullName evidence="1">Uncharacterized protein</fullName>
    </submittedName>
</protein>
<dbReference type="EnsemblPlants" id="OB05G13400.1">
    <property type="protein sequence ID" value="OB05G13400.1"/>
    <property type="gene ID" value="OB05G13400"/>
</dbReference>
<name>J3M416_ORYBR</name>
<dbReference type="Proteomes" id="UP000006038">
    <property type="component" value="Chromosome 5"/>
</dbReference>